<dbReference type="Pfam" id="PF14765">
    <property type="entry name" value="PS-DH"/>
    <property type="match status" value="2"/>
</dbReference>
<keyword evidence="4" id="KW-0597">Phosphoprotein</keyword>
<dbReference type="InterPro" id="IPR032821">
    <property type="entry name" value="PKS_assoc"/>
</dbReference>
<dbReference type="InterPro" id="IPR016035">
    <property type="entry name" value="Acyl_Trfase/lysoPLipase"/>
</dbReference>
<feature type="domain" description="Ketosynthase family 3 (KS3)" evidence="12">
    <location>
        <begin position="4982"/>
        <end position="5408"/>
    </location>
</feature>
<dbReference type="GO" id="GO:0004312">
    <property type="term" value="F:fatty acid synthase activity"/>
    <property type="evidence" value="ECO:0007669"/>
    <property type="project" value="TreeGrafter"/>
</dbReference>
<dbReference type="InterPro" id="IPR049552">
    <property type="entry name" value="PKS_DH_N"/>
</dbReference>
<dbReference type="CDD" id="cd08956">
    <property type="entry name" value="KR_3_FAS_SDR_x"/>
    <property type="match status" value="2"/>
</dbReference>
<dbReference type="InterPro" id="IPR020841">
    <property type="entry name" value="PKS_Beta-ketoAc_synthase_dom"/>
</dbReference>
<dbReference type="GO" id="GO:0006633">
    <property type="term" value="P:fatty acid biosynthetic process"/>
    <property type="evidence" value="ECO:0007669"/>
    <property type="project" value="InterPro"/>
</dbReference>
<feature type="domain" description="Ketosynthase family 3 (KS3)" evidence="12">
    <location>
        <begin position="3266"/>
        <end position="3692"/>
    </location>
</feature>
<evidence type="ECO:0000256" key="3">
    <source>
        <dbReference type="ARBA" id="ARBA00022450"/>
    </source>
</evidence>
<organism evidence="14 15">
    <name type="scientific">Streptomyces typhae</name>
    <dbReference type="NCBI Taxonomy" id="2681492"/>
    <lineage>
        <taxon>Bacteria</taxon>
        <taxon>Bacillati</taxon>
        <taxon>Actinomycetota</taxon>
        <taxon>Actinomycetes</taxon>
        <taxon>Kitasatosporales</taxon>
        <taxon>Streptomycetaceae</taxon>
        <taxon>Streptomyces</taxon>
    </lineage>
</organism>
<dbReference type="InterPro" id="IPR001227">
    <property type="entry name" value="Ac_transferase_dom_sf"/>
</dbReference>
<dbReference type="FunFam" id="3.40.366.10:FF:000002">
    <property type="entry name" value="Probable polyketide synthase 2"/>
    <property type="match status" value="3"/>
</dbReference>
<dbReference type="Proteomes" id="UP000483802">
    <property type="component" value="Unassembled WGS sequence"/>
</dbReference>
<dbReference type="Gene3D" id="3.40.366.10">
    <property type="entry name" value="Malonyl-Coenzyme A Acyl Carrier Protein, domain 2"/>
    <property type="match status" value="4"/>
</dbReference>
<evidence type="ECO:0000259" key="12">
    <source>
        <dbReference type="PROSITE" id="PS52004"/>
    </source>
</evidence>
<dbReference type="SUPFAM" id="SSF47336">
    <property type="entry name" value="ACP-like"/>
    <property type="match status" value="4"/>
</dbReference>
<feature type="domain" description="Carrier" evidence="11">
    <location>
        <begin position="6405"/>
        <end position="6480"/>
    </location>
</feature>
<dbReference type="InterPro" id="IPR049900">
    <property type="entry name" value="PKS_mFAS_DH"/>
</dbReference>
<dbReference type="CDD" id="cd00833">
    <property type="entry name" value="PKS"/>
    <property type="match status" value="4"/>
</dbReference>
<dbReference type="PROSITE" id="PS00606">
    <property type="entry name" value="KS3_1"/>
    <property type="match status" value="4"/>
</dbReference>
<keyword evidence="8" id="KW-0012">Acyltransferase</keyword>
<dbReference type="GO" id="GO:0004315">
    <property type="term" value="F:3-oxoacyl-[acyl-carrier-protein] synthase activity"/>
    <property type="evidence" value="ECO:0007669"/>
    <property type="project" value="InterPro"/>
</dbReference>
<dbReference type="Gene3D" id="3.40.47.10">
    <property type="match status" value="4"/>
</dbReference>
<dbReference type="InterPro" id="IPR036736">
    <property type="entry name" value="ACP-like_sf"/>
</dbReference>
<keyword evidence="15" id="KW-1185">Reference proteome</keyword>
<dbReference type="PROSITE" id="PS50075">
    <property type="entry name" value="CARRIER"/>
    <property type="match status" value="4"/>
</dbReference>
<proteinExistence type="predicted"/>
<keyword evidence="3" id="KW-0596">Phosphopantetheine</keyword>
<dbReference type="Gene3D" id="3.30.70.3290">
    <property type="match status" value="4"/>
</dbReference>
<dbReference type="InterPro" id="IPR013968">
    <property type="entry name" value="PKS_KR"/>
</dbReference>
<evidence type="ECO:0000259" key="11">
    <source>
        <dbReference type="PROSITE" id="PS50075"/>
    </source>
</evidence>
<dbReference type="InterPro" id="IPR020807">
    <property type="entry name" value="PKS_DH"/>
</dbReference>
<dbReference type="FunFam" id="3.40.47.10:FF:000019">
    <property type="entry name" value="Polyketide synthase type I"/>
    <property type="match status" value="4"/>
</dbReference>
<feature type="active site" description="Proton donor; for dehydratase activity" evidence="9">
    <location>
        <position position="4348"/>
    </location>
</feature>
<dbReference type="InterPro" id="IPR018201">
    <property type="entry name" value="Ketoacyl_synth_AS"/>
</dbReference>
<gene>
    <name evidence="14" type="ORF">GPA10_09100</name>
</gene>
<dbReference type="SMART" id="SM00826">
    <property type="entry name" value="PKS_DH"/>
    <property type="match status" value="2"/>
</dbReference>
<dbReference type="SMART" id="SM00823">
    <property type="entry name" value="PKS_PP"/>
    <property type="match status" value="4"/>
</dbReference>
<evidence type="ECO:0000256" key="1">
    <source>
        <dbReference type="ARBA" id="ARBA00001957"/>
    </source>
</evidence>
<comment type="caution">
    <text evidence="9">Lacks conserved residue(s) required for the propagation of feature annotation.</text>
</comment>
<dbReference type="Pfam" id="PF22953">
    <property type="entry name" value="SpnB_Rossmann"/>
    <property type="match status" value="2"/>
</dbReference>
<dbReference type="SUPFAM" id="SSF51735">
    <property type="entry name" value="NAD(P)-binding Rossmann-fold domains"/>
    <property type="match status" value="8"/>
</dbReference>
<feature type="domain" description="PKS/mFAS DH" evidence="13">
    <location>
        <begin position="4154"/>
        <end position="4430"/>
    </location>
</feature>
<feature type="region of interest" description="C-terminal hotdog fold" evidence="9">
    <location>
        <begin position="2571"/>
        <end position="2714"/>
    </location>
</feature>
<dbReference type="InterPro" id="IPR014043">
    <property type="entry name" value="Acyl_transferase_dom"/>
</dbReference>
<dbReference type="SMART" id="SM01294">
    <property type="entry name" value="PKS_PP_betabranch"/>
    <property type="match status" value="4"/>
</dbReference>
<protein>
    <submittedName>
        <fullName evidence="14">SDR family NAD(P)-dependent oxidoreductase</fullName>
    </submittedName>
</protein>
<evidence type="ECO:0000256" key="7">
    <source>
        <dbReference type="ARBA" id="ARBA00023268"/>
    </source>
</evidence>
<dbReference type="InterPro" id="IPR020806">
    <property type="entry name" value="PKS_PP-bd"/>
</dbReference>
<feature type="domain" description="Ketosynthase family 3 (KS3)" evidence="12">
    <location>
        <begin position="1546"/>
        <end position="1972"/>
    </location>
</feature>
<accession>A0A6L6WS16</accession>
<dbReference type="PANTHER" id="PTHR43775:SF51">
    <property type="entry name" value="INACTIVE PHENOLPHTHIOCEROL SYNTHESIS POLYKETIDE SYNTHASE TYPE I PKS1-RELATED"/>
    <property type="match status" value="1"/>
</dbReference>
<dbReference type="Pfam" id="PF18369">
    <property type="entry name" value="PKS_DE"/>
    <property type="match status" value="2"/>
</dbReference>
<dbReference type="Pfam" id="PF00698">
    <property type="entry name" value="Acyl_transf_1"/>
    <property type="match status" value="4"/>
</dbReference>
<dbReference type="InterPro" id="IPR041618">
    <property type="entry name" value="PKS_DE"/>
</dbReference>
<feature type="domain" description="Carrier" evidence="11">
    <location>
        <begin position="4889"/>
        <end position="4964"/>
    </location>
</feature>
<evidence type="ECO:0000256" key="8">
    <source>
        <dbReference type="ARBA" id="ARBA00023315"/>
    </source>
</evidence>
<dbReference type="Pfam" id="PF00109">
    <property type="entry name" value="ketoacyl-synt"/>
    <property type="match status" value="4"/>
</dbReference>
<dbReference type="NCBIfam" id="NF045894">
    <property type="entry name" value="PKS_plus_SDR"/>
    <property type="match status" value="2"/>
</dbReference>
<dbReference type="FunFam" id="1.10.1200.10:FF:000007">
    <property type="entry name" value="Probable polyketide synthase pks17"/>
    <property type="match status" value="4"/>
</dbReference>
<dbReference type="InterPro" id="IPR042104">
    <property type="entry name" value="PKS_dehydratase_sf"/>
</dbReference>
<dbReference type="Gene3D" id="1.10.1200.10">
    <property type="entry name" value="ACP-like"/>
    <property type="match status" value="4"/>
</dbReference>
<dbReference type="InterPro" id="IPR014031">
    <property type="entry name" value="Ketoacyl_synth_C"/>
</dbReference>
<dbReference type="GO" id="GO:0033068">
    <property type="term" value="P:macrolide biosynthetic process"/>
    <property type="evidence" value="ECO:0007669"/>
    <property type="project" value="UniProtKB-ARBA"/>
</dbReference>
<evidence type="ECO:0000313" key="14">
    <source>
        <dbReference type="EMBL" id="MVO84920.1"/>
    </source>
</evidence>
<dbReference type="SMART" id="SM00822">
    <property type="entry name" value="PKS_KR"/>
    <property type="match status" value="4"/>
</dbReference>
<feature type="domain" description="PKS/mFAS DH" evidence="13">
    <location>
        <begin position="2434"/>
        <end position="2714"/>
    </location>
</feature>
<evidence type="ECO:0000256" key="4">
    <source>
        <dbReference type="ARBA" id="ARBA00022553"/>
    </source>
</evidence>
<dbReference type="Pfam" id="PF16197">
    <property type="entry name" value="KAsynt_C_assoc"/>
    <property type="match status" value="4"/>
</dbReference>
<evidence type="ECO:0000256" key="9">
    <source>
        <dbReference type="PROSITE-ProRule" id="PRU01363"/>
    </source>
</evidence>
<reference evidence="14 15" key="1">
    <citation type="submission" date="2019-11" db="EMBL/GenBank/DDBJ databases">
        <title>Streptomyces typhae sp. nov., a novel endophytic actinomycete isolated from the root of cattail pollen (Typha angustifolia L.).</title>
        <authorList>
            <person name="Peng C."/>
        </authorList>
    </citation>
    <scope>NUCLEOTIDE SEQUENCE [LARGE SCALE GENOMIC DNA]</scope>
    <source>
        <strain evidence="15">p1417</strain>
    </source>
</reference>
<dbReference type="Pfam" id="PF08990">
    <property type="entry name" value="Docking"/>
    <property type="match status" value="1"/>
</dbReference>
<dbReference type="InterPro" id="IPR006162">
    <property type="entry name" value="Ppantetheine_attach_site"/>
</dbReference>
<dbReference type="InterPro" id="IPR057326">
    <property type="entry name" value="KR_dom"/>
</dbReference>
<feature type="region of interest" description="N-terminal hotdog fold" evidence="9">
    <location>
        <begin position="4154"/>
        <end position="4277"/>
    </location>
</feature>
<dbReference type="InterPro" id="IPR016036">
    <property type="entry name" value="Malonyl_transacylase_ACP-bd"/>
</dbReference>
<evidence type="ECO:0000313" key="15">
    <source>
        <dbReference type="Proteomes" id="UP000483802"/>
    </source>
</evidence>
<dbReference type="GO" id="GO:0031177">
    <property type="term" value="F:phosphopantetheine binding"/>
    <property type="evidence" value="ECO:0007669"/>
    <property type="project" value="InterPro"/>
</dbReference>
<evidence type="ECO:0000259" key="13">
    <source>
        <dbReference type="PROSITE" id="PS52019"/>
    </source>
</evidence>
<dbReference type="Pfam" id="PF08659">
    <property type="entry name" value="KR"/>
    <property type="match status" value="4"/>
</dbReference>
<dbReference type="Pfam" id="PF02801">
    <property type="entry name" value="Ketoacyl-synt_C"/>
    <property type="match status" value="4"/>
</dbReference>
<feature type="domain" description="Carrier" evidence="11">
    <location>
        <begin position="3171"/>
        <end position="3246"/>
    </location>
</feature>
<dbReference type="Pfam" id="PF21089">
    <property type="entry name" value="PKS_DH_N"/>
    <property type="match status" value="2"/>
</dbReference>
<sequence>MSNDDKVLDYLKRLTADLRQAKQRLREVEEKDSEPIAIVGMSCRFPGGVASPEDLWRLVESGADAVSGFPADRGWDLESLYDADPDHSGTTYAREGGFLYEAPQFDSEFFGISPREAAAMDPQQRLLLETSWEVFERAGIDPASLRGSRSGVFVGTNGQDYAALLMAAQEEVAGFAGTGISASVISGRLSYTFGLEGPAVTVDTACSSSLVALHLAVQALHKGECELALVGGVTVMSTPGSFIEFSRQRGLAEDGRCKAFSDSADGTGWGEGVGMLLVERLSDAERNGHQILAVVRGSAVNQDGASNGLTAPNGPSQQRVIRQALAGAGLTPSDVDAMEAHGTGTKLGDPIEAQALLATYGQDRPADRPLWLGSIKSNIGHTQAAAGVAGVIKMVMAMRHGVLPKTLHVTEPSSHVDWSAGAVELLTETRPWPETGRPWRAGVSSFGVSGTNAHTIIEQAPAAEEQEPAPEPAPGGQVPWVLSARTEEALRHQAERLRSGATGLHPVDVGFSLATTRSAHEHRAVVVTDDPGTRLTALTALAEGRQTAGLVTATATTGLLGFLFSGQGSQRLGMGRELADRFPVFADALDLVLDAFDPRVRETVFGEDADALNETGVTQPALFAVEVALFRLLESWGIRPAMLAGHSIGELAAAHVAGVWSLADAVKVVSARGALMQALPAGGAMVAIQASEDEVAADLPETVGIAAVNGPDSVVISGVAADAEAVAERWRGAGRKVSRLKVSHAFHSPLMDPMLDDFRQVLEEVSYEAPAVPIVSTLTGRTASTEELSSPEYWVRHVRESVRFADAVNTLIAEGVGTFVEVGPGGTLSALGPGSAPDAVFLPALRGDRPEENALVTTVATLHARGVPVDWNAYFAGSGARRVDLPTYPFQRVRYWLDAAAVSMGVERMSPVEARFWGAVEDGDIADLAATLEVSSDDPLSTVLPRLSAWRKEQQGRTAVEDWRYRVEWRQMTAGNRRLDGTWLIVAPTGEDRAAWVRESLARNGADEVRVLHVDVEAADWAAELTDLSALRGVVSLLGFAAPGEGTVSAGVAATVALLQGLGDVEVPLWCLTSGAVSVGSGDVVAGFEQGMLWGLGRVAALEQPGRWGGLVDLAEARDDRAGDLLASVLAGTNGEDQVALRGNRILGRRLVPAPLGGASASGWSPRGTVLVTGGTGALGAHVARWLVGRGAEHLLLTSRRGPAAEGAEELRAELVELGAARVTVVACDAADRDALAGVLASVPDEFPLTAVVHAAGIERTAALADLDPGDLAGFADVLTAKVDGARNLHELLADTPLDAFVLFSSIAGVWGSGRQGGYAAANAYLDALAEHRRAAGLPATAVAWGPWGGGGMVADSGQDAAAQLRRRGLATMPPDLALAGLATALERGHENIVVADVDWTRFAGTFMAQRPSPLLGELPDVRAAFGAASADGGTSALARRLAGLDEAEQERQLTDLVRYEAAAVLGHVSGDAFSPTRAFKELGFDSLTAVELRARLRDATGIALPATLVFDYPNAAVLAAYLRTELSGAAAATPAAPAAVSGAADEPIAIVAMACRFPGGVTSPEDLWDFLQAGGDAVSDFPADRGWDVESLYDPDPDTSGTSYSRMGAFLYGAADFDPAFFGISPREALAMDPQQRLLLETSWEAFERAGVDPASLRGERVGVFVGSNMQDYGVVLGGAAEDVGGYVATGNAASVASGRLSYTFGFEGPAVTVDTACSSSLVALHLAVQALRSGECSLALAGGVTVMSTPGSFIEFSRQRGLAEDGRCKAFAAAADGTGWGEGVGMLFVERLSDARRNGHQVLAVVRGSAVNQDGASNGLTAPNGPSQQRVIRQALASAGLAPSDVDAVEAHGTGTTLGDPIEAQALLATYGQDRSADRPLWLGSIKSNIGHTQAAAGVAGIIKMVMSMRHGVLPRTLHVDEPSPHVDWSAGAVELLAEPQPWPRTGEPLRAGVSSFGFSGTNAHTIIEQAPLEEPSEPPAPTEPARDGGPVPWPLSAADATALRAQAERLLTVVGADTPLVDIGYSLATTRTALDHRAVLVATDRAEFLDTLTAMAEGRETGTVVTGVADEPGRLGFLFSGQGSQRLGMGRELADLFPVFAEALDTVLDAFEPRVREVLFGEDADALNETGVTQPALFAVEVALFRLLESWGVRPDVLAGHSIGELAAAHVAGVWSLADAVKVVSARGELMQALPTGGAMIAIQASEDEVAADLPETVGIAAVNGPSSAVISGVAADAEVVAERWRAAGRKVSRLKVSHAFHSPLMEPMLDDFRQVLEGVSYEAPAIPIVSTLTGARATAEELASPEYWVRHVRESVRFADAVNTLAAEGVGTFVEIGPGGTLSALGQESAPDAAFVPALRTDRPETVAATTALGQIHARGVHVDWELFFSGRGARRVELPTYAFQRQRYWPETLSATGDAGAIGLGAAEHPLLGASVTVGGTDGVLLTGRLSARSHPWLADYLIEGSVLLPGTAMVDLAVRAGDQVGCDLVEELTLEEPLVLPEGGSVRVQMWVGAADDSGRRELTFHSSTGAAADAGSWTRHATGVLRAGVPSAGASLAEWPPAGADVVDLEGFYDRAAEEGLAYGPVFRGLRAAWRKGDEVFAEVALPEGTAVEGFGLHPALLDAALHAIGLTGDADRSGALPSAWTGVRLHASGATALRVRLTPATSDETPNGVAGGVALAVADGAGAPVATVDSLVLRPAATLTRQRQDRDALFGVDWVAVPPAGGTATTTRWADLETLTRQGTADLADFVVVPCPATAASDPVTAAHEAAHRALHTIQTWLADERYETARLAVATSGAIATAAEDDVRDLAQAAVWGLVRSAQSENPDRIVLVDLDDEAASLDALPSALATGEPQLAVRSGEIHVPRLARAAGHSTADGDPGFGTGAVLVTGATGTLGGLFARHLVAARGVRKLLLVSRRGEAAEGASELRDELVAQGAEVTLAACDVADRDALAALLAEHEVTAVVHTAGVLDDGVIGSLTPERIDTVFRPKVDAAWHLHELTRDLDLSAFVLFSSVSGTLGAPGQGNYAAANTFLDALAQHRRAQGLPATSLAWGLWADSGMAGQLAETDVRRLARGGMIPLRPAEGLALFDAAGSTERALLAPVPLDLPVLHRQARSTPVPHLLRGLVRGTARRAAAPAAGRSALARSLAGLTAAEREKTLLDLVLGHVAAVLGHGSAGAVAPDRAFKELGFDSLSSVELRNRLNTATDLALPATLVFDHPNPAALAAHLGAELLGEVLDVAATDHTLTVTGSDEPIAIVGMSCRFPGGVASPEDLWRLVAAGGDAMSEFPADRGWDVESLYDPDPDTAGTTYAREGGFLDDAMDFDPAFFGISPREAAAMDPQQRLLLETSWEVFERAGIDPESVRGSRSGVFVGTNGQDYAALLMAAREEVEGFVGTGSAASVISGRLSYTFGLEGPAVTVDTACSSSLVALHMAVQSLRSGECSLALAGGVTVMSTPGAFVEFSRQRGLAADGRCKAFADGADGTGWGEGVGMLLVERLSDARRNGHQVLAVVRGSAVNQDGASNGLTAPNGPSQQRVIRQALASAGLTPSDVDAVEAHGTGTKLGDPIEAQALLATYGQDRSADRPLWLGSIKSNIGHTQAAAGVAGIIKMVMSMRHGVLPRTLHVDEPSSHVDWSAGAVRLLTEQRAWPAADRPWRAGVSSFGVSGTNAHTVIEQAPAEQPSEPAEAPEPRRAGGGLVPWVLSARDAAALRGQAERLLPYADAQSPLDVGHSLATTRAALSHRAVITAAEPAGFQSALAALAEGRDAPGVVVGEAAPRRVAFLFSGQGSQRLGMGRELADLFPVFADALDLVLDECDPRVREVLFGEDADALNETGVTQPALFAVEVALFRLLESWGVRPDVLAGHSIGELAAAHVAGVWSLADAVKVVSARGALMQALPAGGAMIAIQATEAEVLASELPGTVGIAAANGPTSVVVSGAAADVDAVAERWREAGRKVARLRVSHAFHSPLMDPMLDDFRQVLEGVSYEAPAVPIVSTLTGRTASTEELSSPEYWVRHVRESVRFADAVRTLAVEGVGTFVEVGPGGTLSALGQETAPDAAFVPALRTDRPEETALTAAVAEAYVRGTSVDWAARFEGSGARRVELPTYAFQRQRYWLDTLPAIGDVGAAGLGAAEHPLLGATLAVGGTDGVLLTGRLSVRTHPWLADHVVRGAVLLPGSVFVELAVRAGDQVGCDLVEELTVESPLALPDSGSVRVQVSVGAADTSGRRELTFYTAAGDDDRTWTRRATGVLRADVPSAGLSLAEWPPAGADVVDLEGFYDRAAEEGLAYGPVFQGLRAAWRKGDEVFAEVALPEGTAAGGFGLHPALLDAASQAAGLTDEAVGGLPFAWSGVRLHASGATVLRVQVAPAAGTPFADAATGALSLAVADGAGAPVATVDALALRPVSQAQPAGDDLGDALFGVDWVPVPLPEGDEPPTTWWTELEALTGSGSSDLADFVVVPCPGTSASDPVAGAHAASHWALDAVRTWLADERYETARLAVVTRGAVAASADEQVRDVAQAAVWGLVRSAQSENPDRIVLVDLDDETVSLDALPAALSTGEPQVAVRSGAVSVPRLARVRQSVTDDPGFGAGAVLVTGATGTLGGLFARHLVAERGVRKLLLVSRRGEAAEGASELRDELVAQGAEVTLAACDVADRDALAKLLAEHDVTAVVHTAGVLDDGTIGSLTPERIDTVFRPKVDAAWHLHELTKESDLSAFVLFSSVAGTLGGPGQGNYAAANTFLDALAQHRRAAGLPATSLAWGLWAEAGGMAGQLDEADVKRMGRGGLIPLRAARGLALFDAAGTTGRAVLAPVPLDLPVLHRQARSTPVPHLLRGLVRGTARRTAESAAATGSALARSLAGLTGAERQEALLDLVLNHVAVVLGHSSAQAVAPDRAFKELGFDSLTAVELRNRLGAATELRLPATLVFDYPTPAALAEHLGTHLVGAPVTATATRTATAVTDEPIAIVAMSCRFPGGVNSPEDLWRLVDNGVDAIGEFPANRGWDLANLYDPDPARTGTSYAREGGFLYDADLFDPAFFGISPREALAMDPQQRLLLETSWEAFERAGIDPGSVRGRDIGVFTGSNVQDYTMLLAESEETVEGFVGTGNAASVVSGRVAYAFGLEGPAVTVDTACSSSLVALHMAVQSLRTGDCSMALAGGVTVMTTPGSFIEFSRQRGLSTDGRCRPFSSDADGTGWGEGVGTVVLERLSDARRNGHQVLAVVRGSALNQDGASNGLTAPNGPAQQRVIRQALASAGLTASDVDAVEAHGTGTTLGDPIEAQALLATYGQDRPADRPLWLGSVKSNIGHTQGAAGVAGIIKMVMAMRHGVLPKTLNVAEPTPEVDWTAGDIALLSEARPWPDTERPRRFGVSSFGFSGTNAHAIIEQAPDEEAPAPTAEPGTAPVPLLVSAKDDDALRAQAERLRAHLVAHPELNMLDVATTLTEARSAFDSRAVLVGQDRDGLLAGLAALVEGPTALARGVESAHVATGVAGLAGKVAFVFPGQGSQWLTMGADLAESSPVFRASLDACAEALAPFVDWSLYEVLGDGSALERVDVVQPALWAVMVSLAALWRSYGVEPDAVVGHSQGEIAAAHVAGALSLEDAAKVVALRSKAILALSGQGGMVSLAATVEQARERTARWDGRISVAAVNGPRSVVVAGDADALDELMESCAVDEVRARRVPVDYASHSSHVERIEGELAQVLAGIEPREARVPMLSTVTGEWLTGAEVGAEYWYQNLRNTVRFEDATRGLIERGVGVFVECSPHPVLTFGVRETLEATDGAAVVVGTLRRDDGDLDRFLHSVAEGYVQGLPFDWRQVTPAGQRVDLPTYAFRRKRFWPNPAAAPKGDATGTVDARFWAAVADGDLGDLAGELDVSLDDPISAVLPRLASWRQTQSANSETDGWRYRVAWLPVPEPTAALTGTWLVVSRDGAEEESVTAALTRHGARVLPVRAGAALDRESLVAPLTAGEPVTGVLSLLALDPELPAGGLYANLALVQALGDAGLDAPLWYATRGGVTTGRSDTPVRPEQAMNWGLARCVGKEQPERWGGLVDLPQALDDRAGARLAGILSGTPEEDQVALRANGVFARRLVQAPAGHLGDWDPTGTVLVTGGTGGIGAHVARWLVAKGADHLLLTSRRGPDAEGATELHAELTALGAQVTIAACDVADRDAVAELLASVPAEHPLTAVMHTAGVLDDGVLTALTPDRLATVLRPKVDAAVHLDELTRDLELSAFVMFSSISGTFGAVAQGSYAAANAFLDALAEQRAAAGLAAHSVAWGPWGGGGMVSEKLGEILRGRGTTPFEPALAITALDRAVRQADPTVLVVADIDWNLYASSLPPSLLRELPAARPAPAAAAAAEQDAPLDLRSRLAALSGPDQERAVLDLVREQVAAVLSYDSSSMVEPGRAFKDLGFDSLTAVEFRNVFNSVTGLSLPSTLVFDHPNPSALAAHVLEQMPGAKAPTIDAELDRLEAALALLAPDDQRTDAVGDRLRALLSRLEGAHTTTEPADSGPDARTASADELLALLDEQLGRS</sequence>
<keyword evidence="7" id="KW-0511">Multifunctional enzyme</keyword>
<dbReference type="EMBL" id="WPNZ01000004">
    <property type="protein sequence ID" value="MVO84920.1"/>
    <property type="molecule type" value="Genomic_DNA"/>
</dbReference>
<name>A0A6L6WS16_9ACTN</name>
<comment type="cofactor">
    <cofactor evidence="1">
        <name>pantetheine 4'-phosphate</name>
        <dbReference type="ChEBI" id="CHEBI:47942"/>
    </cofactor>
</comment>
<feature type="active site" description="Proton acceptor; for dehydratase activity" evidence="9">
    <location>
        <position position="4186"/>
    </location>
</feature>
<dbReference type="InterPro" id="IPR036291">
    <property type="entry name" value="NAD(P)-bd_dom_sf"/>
</dbReference>
<dbReference type="InterPro" id="IPR055123">
    <property type="entry name" value="SpnB-like_Rossmann"/>
</dbReference>
<dbReference type="SMART" id="SM00825">
    <property type="entry name" value="PKS_KS"/>
    <property type="match status" value="4"/>
</dbReference>
<dbReference type="SUPFAM" id="SSF55048">
    <property type="entry name" value="Probable ACP-binding domain of malonyl-CoA ACP transacylase"/>
    <property type="match status" value="4"/>
</dbReference>
<dbReference type="CDD" id="cd08952">
    <property type="entry name" value="KR_1_SDR_x"/>
    <property type="match status" value="2"/>
</dbReference>
<dbReference type="RefSeq" id="WP_157165045.1">
    <property type="nucleotide sequence ID" value="NZ_WPNZ01000004.1"/>
</dbReference>
<feature type="region of interest" description="Disordered" evidence="10">
    <location>
        <begin position="6523"/>
        <end position="6543"/>
    </location>
</feature>
<dbReference type="SUPFAM" id="SSF52151">
    <property type="entry name" value="FabD/lysophospholipase-like"/>
    <property type="match status" value="4"/>
</dbReference>
<dbReference type="InterPro" id="IPR049551">
    <property type="entry name" value="PKS_DH_C"/>
</dbReference>
<dbReference type="SUPFAM" id="SSF53901">
    <property type="entry name" value="Thiolase-like"/>
    <property type="match status" value="4"/>
</dbReference>
<evidence type="ECO:0000256" key="6">
    <source>
        <dbReference type="ARBA" id="ARBA00023194"/>
    </source>
</evidence>
<feature type="domain" description="Carrier" evidence="11">
    <location>
        <begin position="1452"/>
        <end position="1527"/>
    </location>
</feature>
<comment type="pathway">
    <text evidence="2">Antibiotic biosynthesis.</text>
</comment>
<keyword evidence="6" id="KW-0045">Antibiotic biosynthesis</keyword>
<feature type="region of interest" description="Disordered" evidence="10">
    <location>
        <begin position="1973"/>
        <end position="1996"/>
    </location>
</feature>
<feature type="domain" description="Ketosynthase family 3 (KS3)" evidence="12">
    <location>
        <begin position="33"/>
        <end position="459"/>
    </location>
</feature>
<dbReference type="PROSITE" id="PS00012">
    <property type="entry name" value="PHOSPHOPANTETHEINE"/>
    <property type="match status" value="3"/>
</dbReference>
<keyword evidence="5" id="KW-0808">Transferase</keyword>
<evidence type="ECO:0000256" key="5">
    <source>
        <dbReference type="ARBA" id="ARBA00022679"/>
    </source>
</evidence>
<dbReference type="Gene3D" id="3.10.129.110">
    <property type="entry name" value="Polyketide synthase dehydratase"/>
    <property type="match status" value="2"/>
</dbReference>
<evidence type="ECO:0000256" key="2">
    <source>
        <dbReference type="ARBA" id="ARBA00004792"/>
    </source>
</evidence>
<dbReference type="InterPro" id="IPR016039">
    <property type="entry name" value="Thiolase-like"/>
</dbReference>
<dbReference type="InterPro" id="IPR050091">
    <property type="entry name" value="PKS_NRPS_Biosynth_Enz"/>
</dbReference>
<dbReference type="PROSITE" id="PS52019">
    <property type="entry name" value="PKS_MFAS_DH"/>
    <property type="match status" value="2"/>
</dbReference>
<dbReference type="Gene3D" id="6.10.140.1830">
    <property type="match status" value="2"/>
</dbReference>
<dbReference type="PROSITE" id="PS52004">
    <property type="entry name" value="KS3_2"/>
    <property type="match status" value="4"/>
</dbReference>
<feature type="region of interest" description="N-terminal hotdog fold" evidence="9">
    <location>
        <begin position="2434"/>
        <end position="2559"/>
    </location>
</feature>
<dbReference type="Gene3D" id="3.40.50.720">
    <property type="entry name" value="NAD(P)-binding Rossmann-like Domain"/>
    <property type="match status" value="4"/>
</dbReference>
<dbReference type="InterPro" id="IPR009081">
    <property type="entry name" value="PP-bd_ACP"/>
</dbReference>
<dbReference type="InterPro" id="IPR015083">
    <property type="entry name" value="NorB/c/GfsB-D-like_docking"/>
</dbReference>
<dbReference type="SMART" id="SM00827">
    <property type="entry name" value="PKS_AT"/>
    <property type="match status" value="4"/>
</dbReference>
<feature type="region of interest" description="C-terminal hotdog fold" evidence="9">
    <location>
        <begin position="4289"/>
        <end position="4430"/>
    </location>
</feature>
<evidence type="ECO:0000256" key="10">
    <source>
        <dbReference type="SAM" id="MobiDB-lite"/>
    </source>
</evidence>
<comment type="caution">
    <text evidence="14">The sequence shown here is derived from an EMBL/GenBank/DDBJ whole genome shotgun (WGS) entry which is preliminary data.</text>
</comment>
<dbReference type="InterPro" id="IPR014030">
    <property type="entry name" value="Ketoacyl_synth_N"/>
</dbReference>
<dbReference type="PANTHER" id="PTHR43775">
    <property type="entry name" value="FATTY ACID SYNTHASE"/>
    <property type="match status" value="1"/>
</dbReference>
<dbReference type="Pfam" id="PF00550">
    <property type="entry name" value="PP-binding"/>
    <property type="match status" value="4"/>
</dbReference>